<dbReference type="Pfam" id="PF13927">
    <property type="entry name" value="Ig_3"/>
    <property type="match status" value="1"/>
</dbReference>
<evidence type="ECO:0000256" key="12">
    <source>
        <dbReference type="ARBA" id="ARBA00023170"/>
    </source>
</evidence>
<evidence type="ECO:0000259" key="17">
    <source>
        <dbReference type="PROSITE" id="PS50835"/>
    </source>
</evidence>
<evidence type="ECO:0000256" key="6">
    <source>
        <dbReference type="ARBA" id="ARBA00022737"/>
    </source>
</evidence>
<dbReference type="FunFam" id="2.60.40.10:FF:000010">
    <property type="entry name" value="receptor-type tyrosine-protein phosphatase delta isoform X1"/>
    <property type="match status" value="1"/>
</dbReference>
<evidence type="ECO:0000256" key="15">
    <source>
        <dbReference type="ARBA" id="ARBA00051722"/>
    </source>
</evidence>
<evidence type="ECO:0000256" key="3">
    <source>
        <dbReference type="ARBA" id="ARBA00013064"/>
    </source>
</evidence>
<evidence type="ECO:0000256" key="1">
    <source>
        <dbReference type="ARBA" id="ARBA00004167"/>
    </source>
</evidence>
<evidence type="ECO:0000256" key="7">
    <source>
        <dbReference type="ARBA" id="ARBA00022801"/>
    </source>
</evidence>
<dbReference type="GO" id="GO:0016020">
    <property type="term" value="C:membrane"/>
    <property type="evidence" value="ECO:0007669"/>
    <property type="project" value="UniProtKB-SubCell"/>
</dbReference>
<keyword evidence="7" id="KW-0378">Hydrolase</keyword>
<keyword evidence="12" id="KW-0675">Receptor</keyword>
<dbReference type="GO" id="GO:0004725">
    <property type="term" value="F:protein tyrosine phosphatase activity"/>
    <property type="evidence" value="ECO:0007669"/>
    <property type="project" value="UniProtKB-EC"/>
</dbReference>
<accession>A0A914EDX3</accession>
<dbReference type="PROSITE" id="PS50835">
    <property type="entry name" value="IG_LIKE"/>
    <property type="match status" value="1"/>
</dbReference>
<dbReference type="Proteomes" id="UP000887540">
    <property type="component" value="Unplaced"/>
</dbReference>
<evidence type="ECO:0000256" key="2">
    <source>
        <dbReference type="ARBA" id="ARBA00010504"/>
    </source>
</evidence>
<evidence type="ECO:0000256" key="9">
    <source>
        <dbReference type="ARBA" id="ARBA00022989"/>
    </source>
</evidence>
<dbReference type="Pfam" id="PF14670">
    <property type="entry name" value="FXa_inhibition"/>
    <property type="match status" value="1"/>
</dbReference>
<feature type="compositionally biased region" description="Polar residues" evidence="16">
    <location>
        <begin position="132"/>
        <end position="143"/>
    </location>
</feature>
<dbReference type="InterPro" id="IPR003599">
    <property type="entry name" value="Ig_sub"/>
</dbReference>
<evidence type="ECO:0000256" key="10">
    <source>
        <dbReference type="ARBA" id="ARBA00023136"/>
    </source>
</evidence>
<dbReference type="AlphaFoldDB" id="A0A914EDX3"/>
<dbReference type="Gene3D" id="2.10.70.10">
    <property type="entry name" value="Complement Module, domain 1"/>
    <property type="match status" value="1"/>
</dbReference>
<organism evidence="18 19">
    <name type="scientific">Acrobeloides nanus</name>
    <dbReference type="NCBI Taxonomy" id="290746"/>
    <lineage>
        <taxon>Eukaryota</taxon>
        <taxon>Metazoa</taxon>
        <taxon>Ecdysozoa</taxon>
        <taxon>Nematoda</taxon>
        <taxon>Chromadorea</taxon>
        <taxon>Rhabditida</taxon>
        <taxon>Tylenchina</taxon>
        <taxon>Cephalobomorpha</taxon>
        <taxon>Cephaloboidea</taxon>
        <taxon>Cephalobidae</taxon>
        <taxon>Acrobeloides</taxon>
    </lineage>
</organism>
<comment type="similarity">
    <text evidence="2">Belongs to the protein-tyrosine phosphatase family. Receptor class 2A subfamily.</text>
</comment>
<keyword evidence="10" id="KW-0472">Membrane</keyword>
<dbReference type="Gene3D" id="2.10.25.10">
    <property type="entry name" value="Laminin"/>
    <property type="match status" value="1"/>
</dbReference>
<protein>
    <recommendedName>
        <fullName evidence="3">protein-tyrosine-phosphatase</fullName>
        <ecNumber evidence="3">3.1.3.48</ecNumber>
    </recommendedName>
</protein>
<keyword evidence="11" id="KW-1015">Disulfide bond</keyword>
<keyword evidence="5" id="KW-0732">Signal</keyword>
<comment type="catalytic activity">
    <reaction evidence="15">
        <text>O-phospho-L-tyrosyl-[protein] + H2O = L-tyrosyl-[protein] + phosphate</text>
        <dbReference type="Rhea" id="RHEA:10684"/>
        <dbReference type="Rhea" id="RHEA-COMP:10136"/>
        <dbReference type="Rhea" id="RHEA-COMP:20101"/>
        <dbReference type="ChEBI" id="CHEBI:15377"/>
        <dbReference type="ChEBI" id="CHEBI:43474"/>
        <dbReference type="ChEBI" id="CHEBI:46858"/>
        <dbReference type="ChEBI" id="CHEBI:61978"/>
        <dbReference type="EC" id="3.1.3.48"/>
    </reaction>
</comment>
<keyword evidence="4" id="KW-0812">Transmembrane</keyword>
<keyword evidence="13" id="KW-0325">Glycoprotein</keyword>
<evidence type="ECO:0000256" key="16">
    <source>
        <dbReference type="SAM" id="MobiDB-lite"/>
    </source>
</evidence>
<dbReference type="SUPFAM" id="SSF48726">
    <property type="entry name" value="Immunoglobulin"/>
    <property type="match status" value="1"/>
</dbReference>
<dbReference type="InterPro" id="IPR013783">
    <property type="entry name" value="Ig-like_fold"/>
</dbReference>
<evidence type="ECO:0000256" key="8">
    <source>
        <dbReference type="ARBA" id="ARBA00022912"/>
    </source>
</evidence>
<evidence type="ECO:0000256" key="14">
    <source>
        <dbReference type="ARBA" id="ARBA00023319"/>
    </source>
</evidence>
<evidence type="ECO:0000256" key="5">
    <source>
        <dbReference type="ARBA" id="ARBA00022729"/>
    </source>
</evidence>
<proteinExistence type="inferred from homology"/>
<reference evidence="19" key="1">
    <citation type="submission" date="2022-11" db="UniProtKB">
        <authorList>
            <consortium name="WormBaseParasite"/>
        </authorList>
    </citation>
    <scope>IDENTIFICATION</scope>
</reference>
<sequence>MLLLLQVSTSVGQTFVDFPTIQPHLSADSTLLNDLQLQDVMRTLRRMKRSVPKTTSCAIMRQNQTDPRSRFRTSPIRACCPFRRSSRRRLPEIQPILVVDEFGVPLDRNTPFDRNAPDDRSYDNRNLDRNYRSYNDAPSSYKNDSLHRRRGPRRVNYCPILASSTNTSIRQSRSDNPNDVPSLDYSAPIVVVQASQNETGKCVISADQAVHYCGFAEEVTSPPIPPPLAGSCHTSESGREICYPKYEELDTSCTDVSGGQKHGLVAPPVIPHATVQAMAFVPPDNLRRLIRQFYRQQGQSVPKDMKFTLKSFLFVKYHCEFGYELVDEIDTMFCQNKQWVLTEPVCRGKGLCEVNNGGCSHSCLSFDNRTVECRCPKGMILDTDKKTCIKPIPKNLCRDLAGCSCSSIDDVQYSCTCLQGEKCLLLKGPPKIYLDPPPPHEILPGGNLNVTCRAVAYPFPQIYWQRENEEVHRTPPKPGTVKSEQILMIRELFHSTTFTCHADNDLGSTQRSIHVVVKGITFN</sequence>
<evidence type="ECO:0000313" key="18">
    <source>
        <dbReference type="Proteomes" id="UP000887540"/>
    </source>
</evidence>
<keyword evidence="14" id="KW-0393">Immunoglobulin domain</keyword>
<comment type="subcellular location">
    <subcellularLocation>
        <location evidence="1">Membrane</location>
        <topology evidence="1">Single-pass membrane protein</topology>
    </subcellularLocation>
</comment>
<dbReference type="EC" id="3.1.3.48" evidence="3"/>
<dbReference type="Gene3D" id="2.60.40.10">
    <property type="entry name" value="Immunoglobulins"/>
    <property type="match status" value="1"/>
</dbReference>
<evidence type="ECO:0000313" key="19">
    <source>
        <dbReference type="WBParaSite" id="ACRNAN_scaffold76.g19563.t3"/>
    </source>
</evidence>
<evidence type="ECO:0000256" key="4">
    <source>
        <dbReference type="ARBA" id="ARBA00022692"/>
    </source>
</evidence>
<dbReference type="WBParaSite" id="ACRNAN_scaffold76.g19563.t3">
    <property type="protein sequence ID" value="ACRNAN_scaffold76.g19563.t3"/>
    <property type="gene ID" value="ACRNAN_scaffold76.g19563"/>
</dbReference>
<dbReference type="InterPro" id="IPR007110">
    <property type="entry name" value="Ig-like_dom"/>
</dbReference>
<evidence type="ECO:0000256" key="11">
    <source>
        <dbReference type="ARBA" id="ARBA00023157"/>
    </source>
</evidence>
<feature type="region of interest" description="Disordered" evidence="16">
    <location>
        <begin position="108"/>
        <end position="149"/>
    </location>
</feature>
<dbReference type="SUPFAM" id="SSF57196">
    <property type="entry name" value="EGF/Laminin"/>
    <property type="match status" value="1"/>
</dbReference>
<keyword evidence="9" id="KW-1133">Transmembrane helix</keyword>
<name>A0A914EDX3_9BILA</name>
<keyword evidence="18" id="KW-1185">Reference proteome</keyword>
<keyword evidence="8" id="KW-0904">Protein phosphatase</keyword>
<keyword evidence="6" id="KW-0677">Repeat</keyword>
<dbReference type="SMART" id="SM00409">
    <property type="entry name" value="IG"/>
    <property type="match status" value="1"/>
</dbReference>
<feature type="compositionally biased region" description="Basic and acidic residues" evidence="16">
    <location>
        <begin position="115"/>
        <end position="131"/>
    </location>
</feature>
<feature type="domain" description="Ig-like" evidence="17">
    <location>
        <begin position="430"/>
        <end position="514"/>
    </location>
</feature>
<evidence type="ECO:0000256" key="13">
    <source>
        <dbReference type="ARBA" id="ARBA00023180"/>
    </source>
</evidence>
<dbReference type="InterPro" id="IPR036179">
    <property type="entry name" value="Ig-like_dom_sf"/>
</dbReference>